<protein>
    <recommendedName>
        <fullName evidence="3">VCBS repeat protein</fullName>
    </recommendedName>
</protein>
<sequence length="464" mass="53153">MLTVVVLTGCNMQAPADLLTAPAYGVQDETLAAAIDKSLPAEARLSLPYQGEELNVVHQVDVSGDGKNEAIVTYVNNVGEHKLLLLRQTENQWREWMTLEIPFNDPLDRLEIINLDEDGLPELAVGYYSYQTQGLIFDIYKLSDVDLSSKRELPPSPIVSIPYSLAEFGDMNGDGREELVVVSQPEQWQEDISEQQLETAGEQIAQRNASIYRLEQGELRKVAEIELDDDKNYYRMRICKLTEEQSGLLLEANHGLHGISAVVFTWKNEEAMKKIYQDDGYQYMDIEKQFDSELDVDSILQLVELREVPGQDSGAAPMEILYFEELLQWNGKDRFDIVARRYSDYQYGFSYLLPLTWKDQVTVNRPEAKTEGTGIIAFEQYDEKGQRPVLFTIHAVPYSEWPETKKRWQEKVRYVKLRTASGFVYSAVYGKAPDDMSSEEKERFQEMQPAPEELKKHFTVIAPN</sequence>
<reference evidence="2" key="1">
    <citation type="submission" date="2016-10" db="EMBL/GenBank/DDBJ databases">
        <authorList>
            <person name="Varghese N."/>
            <person name="Submissions S."/>
        </authorList>
    </citation>
    <scope>NUCLEOTIDE SEQUENCE [LARGE SCALE GENOMIC DNA]</scope>
    <source>
        <strain evidence="2">SP</strain>
    </source>
</reference>
<dbReference type="Proteomes" id="UP000198935">
    <property type="component" value="Unassembled WGS sequence"/>
</dbReference>
<proteinExistence type="predicted"/>
<evidence type="ECO:0000313" key="1">
    <source>
        <dbReference type="EMBL" id="SDZ25476.1"/>
    </source>
</evidence>
<dbReference type="InterPro" id="IPR028994">
    <property type="entry name" value="Integrin_alpha_N"/>
</dbReference>
<name>A0A1H3RIJ1_9BACI</name>
<gene>
    <name evidence="1" type="ORF">SAMN05421736_108120</name>
</gene>
<evidence type="ECO:0008006" key="3">
    <source>
        <dbReference type="Google" id="ProtNLM"/>
    </source>
</evidence>
<evidence type="ECO:0000313" key="2">
    <source>
        <dbReference type="Proteomes" id="UP000198935"/>
    </source>
</evidence>
<organism evidence="1 2">
    <name type="scientific">Evansella caseinilytica</name>
    <dbReference type="NCBI Taxonomy" id="1503961"/>
    <lineage>
        <taxon>Bacteria</taxon>
        <taxon>Bacillati</taxon>
        <taxon>Bacillota</taxon>
        <taxon>Bacilli</taxon>
        <taxon>Bacillales</taxon>
        <taxon>Bacillaceae</taxon>
        <taxon>Evansella</taxon>
    </lineage>
</organism>
<dbReference type="STRING" id="1503961.SAMN05421736_108120"/>
<dbReference type="SUPFAM" id="SSF69318">
    <property type="entry name" value="Integrin alpha N-terminal domain"/>
    <property type="match status" value="1"/>
</dbReference>
<keyword evidence="2" id="KW-1185">Reference proteome</keyword>
<dbReference type="EMBL" id="FNPI01000008">
    <property type="protein sequence ID" value="SDZ25476.1"/>
    <property type="molecule type" value="Genomic_DNA"/>
</dbReference>
<accession>A0A1H3RIJ1</accession>
<dbReference type="Gene3D" id="2.130.10.130">
    <property type="entry name" value="Integrin alpha, N-terminal"/>
    <property type="match status" value="1"/>
</dbReference>
<dbReference type="AlphaFoldDB" id="A0A1H3RIJ1"/>